<name>A0A1G6YW90_9RHOB</name>
<keyword evidence="2" id="KW-1185">Reference proteome</keyword>
<dbReference type="STRING" id="591205.SAMN05421538_10371"/>
<dbReference type="InterPro" id="IPR032710">
    <property type="entry name" value="NTF2-like_dom_sf"/>
</dbReference>
<dbReference type="RefSeq" id="WP_090522084.1">
    <property type="nucleotide sequence ID" value="NZ_FNAH01000003.1"/>
</dbReference>
<sequence>MAETKVEGSGDCGNSPKNRLAQEIAVGLETGGLSRDLLAEDVVWQRADGREIAGAEAVLAALSEVQAPRRVVVDHAISHGKVGAANGISTGRDGKARGFAHVIGWSSTSAKKVAVVRSYGVG</sequence>
<dbReference type="AlphaFoldDB" id="A0A1G6YW90"/>
<dbReference type="Gene3D" id="3.10.450.50">
    <property type="match status" value="1"/>
</dbReference>
<gene>
    <name evidence="1" type="ORF">SAMN05421538_10371</name>
</gene>
<dbReference type="OrthoDB" id="6692273at2"/>
<dbReference type="Proteomes" id="UP000199344">
    <property type="component" value="Unassembled WGS sequence"/>
</dbReference>
<reference evidence="1 2" key="1">
    <citation type="submission" date="2016-10" db="EMBL/GenBank/DDBJ databases">
        <authorList>
            <person name="de Groot N.N."/>
        </authorList>
    </citation>
    <scope>NUCLEOTIDE SEQUENCE [LARGE SCALE GENOMIC DNA]</scope>
    <source>
        <strain evidence="1 2">DSM 22220</strain>
    </source>
</reference>
<dbReference type="SUPFAM" id="SSF54427">
    <property type="entry name" value="NTF2-like"/>
    <property type="match status" value="1"/>
</dbReference>
<organism evidence="1 2">
    <name type="scientific">Paracoccus isoporae</name>
    <dbReference type="NCBI Taxonomy" id="591205"/>
    <lineage>
        <taxon>Bacteria</taxon>
        <taxon>Pseudomonadati</taxon>
        <taxon>Pseudomonadota</taxon>
        <taxon>Alphaproteobacteria</taxon>
        <taxon>Rhodobacterales</taxon>
        <taxon>Paracoccaceae</taxon>
        <taxon>Paracoccus</taxon>
    </lineage>
</organism>
<evidence type="ECO:0000313" key="2">
    <source>
        <dbReference type="Proteomes" id="UP000199344"/>
    </source>
</evidence>
<protein>
    <submittedName>
        <fullName evidence="1">Uncharacterized protein</fullName>
    </submittedName>
</protein>
<evidence type="ECO:0000313" key="1">
    <source>
        <dbReference type="EMBL" id="SDD93897.1"/>
    </source>
</evidence>
<dbReference type="EMBL" id="FNAH01000003">
    <property type="protein sequence ID" value="SDD93897.1"/>
    <property type="molecule type" value="Genomic_DNA"/>
</dbReference>
<proteinExistence type="predicted"/>
<accession>A0A1G6YW90</accession>